<keyword evidence="7" id="KW-0812">Transmembrane</keyword>
<evidence type="ECO:0000256" key="1">
    <source>
        <dbReference type="ARBA" id="ARBA00005208"/>
    </source>
</evidence>
<accession>A0A7J7LZL7</accession>
<comment type="pathway">
    <text evidence="1">Nucleotide-sugar biosynthesis; UDP-N-acetyl-alpha-D-glucosamine biosynthesis; UDP-N-acetyl-alpha-D-glucosamine from N-acetyl-alpha-D-glucosamine 1-phosphate: step 1/1.</text>
</comment>
<evidence type="ECO:0000256" key="6">
    <source>
        <dbReference type="ARBA" id="ARBA00048493"/>
    </source>
</evidence>
<dbReference type="PANTHER" id="PTHR11952">
    <property type="entry name" value="UDP- GLUCOSE PYROPHOSPHORYLASE"/>
    <property type="match status" value="1"/>
</dbReference>
<sequence length="156" mass="17490">MEQPPGCVDLEIGVGQILITMYLVVALSILMILIVYSDDIIFPKIVRACIVVFIFSTLDVGLPSGKSLFQLQAERILCLQRLASQSVKEGSVGFVPIHWYIMTSPFTDDATHKFFESHKYFGLEVDQVTFFQQGTIPCISKDGRFIMETPYRVGSS</sequence>
<dbReference type="EC" id="2.7.7.23" evidence="3"/>
<evidence type="ECO:0000256" key="4">
    <source>
        <dbReference type="ARBA" id="ARBA00022679"/>
    </source>
</evidence>
<evidence type="ECO:0000256" key="5">
    <source>
        <dbReference type="ARBA" id="ARBA00022695"/>
    </source>
</evidence>
<gene>
    <name evidence="8" type="ORF">GIB67_024222</name>
</gene>
<dbReference type="SUPFAM" id="SSF53448">
    <property type="entry name" value="Nucleotide-diphospho-sugar transferases"/>
    <property type="match status" value="1"/>
</dbReference>
<evidence type="ECO:0000256" key="7">
    <source>
        <dbReference type="SAM" id="Phobius"/>
    </source>
</evidence>
<dbReference type="Gene3D" id="3.90.550.10">
    <property type="entry name" value="Spore Coat Polysaccharide Biosynthesis Protein SpsA, Chain A"/>
    <property type="match status" value="1"/>
</dbReference>
<dbReference type="InterPro" id="IPR029044">
    <property type="entry name" value="Nucleotide-diphossugar_trans"/>
</dbReference>
<comment type="catalytic activity">
    <reaction evidence="6">
        <text>N-acetyl-alpha-D-glucosamine 1-phosphate + UTP + H(+) = UDP-N-acetyl-alpha-D-glucosamine + diphosphate</text>
        <dbReference type="Rhea" id="RHEA:13509"/>
        <dbReference type="ChEBI" id="CHEBI:15378"/>
        <dbReference type="ChEBI" id="CHEBI:33019"/>
        <dbReference type="ChEBI" id="CHEBI:46398"/>
        <dbReference type="ChEBI" id="CHEBI:57705"/>
        <dbReference type="ChEBI" id="CHEBI:57776"/>
        <dbReference type="EC" id="2.7.7.23"/>
    </reaction>
</comment>
<name>A0A7J7LZL7_9MAGN</name>
<keyword evidence="7" id="KW-1133">Transmembrane helix</keyword>
<evidence type="ECO:0000313" key="9">
    <source>
        <dbReference type="Proteomes" id="UP000541444"/>
    </source>
</evidence>
<evidence type="ECO:0000256" key="3">
    <source>
        <dbReference type="ARBA" id="ARBA00012457"/>
    </source>
</evidence>
<dbReference type="GO" id="GO:0003977">
    <property type="term" value="F:UDP-N-acetylglucosamine diphosphorylase activity"/>
    <property type="evidence" value="ECO:0007669"/>
    <property type="project" value="UniProtKB-EC"/>
</dbReference>
<dbReference type="Pfam" id="PF01704">
    <property type="entry name" value="UDPGP"/>
    <property type="match status" value="1"/>
</dbReference>
<dbReference type="EMBL" id="JACGCM010001859">
    <property type="protein sequence ID" value="KAF6148047.1"/>
    <property type="molecule type" value="Genomic_DNA"/>
</dbReference>
<proteinExistence type="inferred from homology"/>
<protein>
    <recommendedName>
        <fullName evidence="3">UDP-N-acetylglucosamine diphosphorylase</fullName>
        <ecNumber evidence="3">2.7.7.23</ecNumber>
    </recommendedName>
</protein>
<dbReference type="PANTHER" id="PTHR11952:SF2">
    <property type="entry name" value="LD24639P"/>
    <property type="match status" value="1"/>
</dbReference>
<keyword evidence="4" id="KW-0808">Transferase</keyword>
<reference evidence="8 9" key="1">
    <citation type="journal article" date="2020" name="IScience">
        <title>Genome Sequencing of the Endangered Kingdonia uniflora (Circaeasteraceae, Ranunculales) Reveals Potential Mechanisms of Evolutionary Specialization.</title>
        <authorList>
            <person name="Sun Y."/>
            <person name="Deng T."/>
            <person name="Zhang A."/>
            <person name="Moore M.J."/>
            <person name="Landis J.B."/>
            <person name="Lin N."/>
            <person name="Zhang H."/>
            <person name="Zhang X."/>
            <person name="Huang J."/>
            <person name="Zhang X."/>
            <person name="Sun H."/>
            <person name="Wang H."/>
        </authorList>
    </citation>
    <scope>NUCLEOTIDE SEQUENCE [LARGE SCALE GENOMIC DNA]</scope>
    <source>
        <strain evidence="8">TB1705</strain>
        <tissue evidence="8">Leaf</tissue>
    </source>
</reference>
<dbReference type="InterPro" id="IPR039741">
    <property type="entry name" value="UDP-sugar_pyrophosphorylase"/>
</dbReference>
<dbReference type="Proteomes" id="UP000541444">
    <property type="component" value="Unassembled WGS sequence"/>
</dbReference>
<dbReference type="GO" id="GO:0006048">
    <property type="term" value="P:UDP-N-acetylglucosamine biosynthetic process"/>
    <property type="evidence" value="ECO:0007669"/>
    <property type="project" value="TreeGrafter"/>
</dbReference>
<feature type="transmembrane region" description="Helical" evidence="7">
    <location>
        <begin position="12"/>
        <end position="35"/>
    </location>
</feature>
<keyword evidence="7" id="KW-0472">Membrane</keyword>
<dbReference type="AlphaFoldDB" id="A0A7J7LZL7"/>
<dbReference type="InterPro" id="IPR002618">
    <property type="entry name" value="UDPGP_fam"/>
</dbReference>
<organism evidence="8 9">
    <name type="scientific">Kingdonia uniflora</name>
    <dbReference type="NCBI Taxonomy" id="39325"/>
    <lineage>
        <taxon>Eukaryota</taxon>
        <taxon>Viridiplantae</taxon>
        <taxon>Streptophyta</taxon>
        <taxon>Embryophyta</taxon>
        <taxon>Tracheophyta</taxon>
        <taxon>Spermatophyta</taxon>
        <taxon>Magnoliopsida</taxon>
        <taxon>Ranunculales</taxon>
        <taxon>Circaeasteraceae</taxon>
        <taxon>Kingdonia</taxon>
    </lineage>
</organism>
<keyword evidence="5" id="KW-0548">Nucleotidyltransferase</keyword>
<comment type="similarity">
    <text evidence="2">Belongs to the UDPGP type 1 family.</text>
</comment>
<evidence type="ECO:0000313" key="8">
    <source>
        <dbReference type="EMBL" id="KAF6148047.1"/>
    </source>
</evidence>
<keyword evidence="9" id="KW-1185">Reference proteome</keyword>
<evidence type="ECO:0000256" key="2">
    <source>
        <dbReference type="ARBA" id="ARBA00010401"/>
    </source>
</evidence>
<comment type="caution">
    <text evidence="8">The sequence shown here is derived from an EMBL/GenBank/DDBJ whole genome shotgun (WGS) entry which is preliminary data.</text>
</comment>
<dbReference type="OrthoDB" id="532420at2759"/>